<feature type="domain" description="Bromodomain associated" evidence="6">
    <location>
        <begin position="6"/>
        <end position="83"/>
    </location>
</feature>
<organism evidence="7 8">
    <name type="scientific">Cladosporium halotolerans</name>
    <dbReference type="NCBI Taxonomy" id="1052096"/>
    <lineage>
        <taxon>Eukaryota</taxon>
        <taxon>Fungi</taxon>
        <taxon>Dikarya</taxon>
        <taxon>Ascomycota</taxon>
        <taxon>Pezizomycotina</taxon>
        <taxon>Dothideomycetes</taxon>
        <taxon>Dothideomycetidae</taxon>
        <taxon>Cladosporiales</taxon>
        <taxon>Cladosporiaceae</taxon>
        <taxon>Cladosporium</taxon>
    </lineage>
</organism>
<dbReference type="EMBL" id="JAAQHG020000033">
    <property type="protein sequence ID" value="KAL1583667.1"/>
    <property type="molecule type" value="Genomic_DNA"/>
</dbReference>
<dbReference type="InterPro" id="IPR009072">
    <property type="entry name" value="Histone-fold"/>
</dbReference>
<dbReference type="PANTHER" id="PTHR46338:SF1">
    <property type="entry name" value="TRANSCRIPTION INITIATION FACTOR TFIID SUBUNIT 8"/>
    <property type="match status" value="1"/>
</dbReference>
<evidence type="ECO:0000256" key="4">
    <source>
        <dbReference type="ARBA" id="ARBA00023242"/>
    </source>
</evidence>
<dbReference type="InterPro" id="IPR037818">
    <property type="entry name" value="TAF8"/>
</dbReference>
<reference evidence="7 8" key="1">
    <citation type="journal article" date="2020" name="Microbiol. Resour. Announc.">
        <title>Draft Genome Sequence of a Cladosporium Species Isolated from the Mesophotic Ascidian Didemnum maculosum.</title>
        <authorList>
            <person name="Gioti A."/>
            <person name="Siaperas R."/>
            <person name="Nikolaivits E."/>
            <person name="Le Goff G."/>
            <person name="Ouazzani J."/>
            <person name="Kotoulas G."/>
            <person name="Topakas E."/>
        </authorList>
    </citation>
    <scope>NUCLEOTIDE SEQUENCE [LARGE SCALE GENOMIC DNA]</scope>
    <source>
        <strain evidence="7 8">TM138-S3</strain>
    </source>
</reference>
<dbReference type="Gene3D" id="1.10.20.10">
    <property type="entry name" value="Histone, subunit A"/>
    <property type="match status" value="1"/>
</dbReference>
<dbReference type="InterPro" id="IPR006565">
    <property type="entry name" value="BTP"/>
</dbReference>
<evidence type="ECO:0000256" key="1">
    <source>
        <dbReference type="ARBA" id="ARBA00004123"/>
    </source>
</evidence>
<gene>
    <name evidence="7" type="ORF">WHR41_07798</name>
</gene>
<sequence length="270" mass="28973">MSTQAYDLHRALLRPAIVHILRAAGFHSTKPSVLDTVTNLAERYLTLLASTTAAHARSSHNDPVPTITDVRMALADCGALSPLSGAAEEDWRERMRRPMAEIEAPVNGGMTRAQAERKRREEEDLKDVRDFVRWFESPQHAEMRRVAGLTPDASAAGAAAGPAIGVGGGVVQAEDYLQVLKSKQGKSTVEMRYQGTALGEAGEDRAVVIEGGPVGSLRDWRPPQTYAKPAAVVDLPAAKEVREDDVMADSPNGVEGQEDSPMEDVPSAAA</sequence>
<proteinExistence type="predicted"/>
<keyword evidence="3" id="KW-0804">Transcription</keyword>
<dbReference type="AlphaFoldDB" id="A0AB34KI35"/>
<dbReference type="Proteomes" id="UP000803884">
    <property type="component" value="Unassembled WGS sequence"/>
</dbReference>
<evidence type="ECO:0000313" key="8">
    <source>
        <dbReference type="Proteomes" id="UP000803884"/>
    </source>
</evidence>
<comment type="caution">
    <text evidence="7">The sequence shown here is derived from an EMBL/GenBank/DDBJ whole genome shotgun (WGS) entry which is preliminary data.</text>
</comment>
<evidence type="ECO:0000256" key="5">
    <source>
        <dbReference type="SAM" id="MobiDB-lite"/>
    </source>
</evidence>
<dbReference type="GO" id="GO:0005669">
    <property type="term" value="C:transcription factor TFIID complex"/>
    <property type="evidence" value="ECO:0007669"/>
    <property type="project" value="InterPro"/>
</dbReference>
<keyword evidence="8" id="KW-1185">Reference proteome</keyword>
<dbReference type="RefSeq" id="XP_069226774.1">
    <property type="nucleotide sequence ID" value="XM_069376402.1"/>
</dbReference>
<evidence type="ECO:0000256" key="2">
    <source>
        <dbReference type="ARBA" id="ARBA00023015"/>
    </source>
</evidence>
<evidence type="ECO:0000313" key="7">
    <source>
        <dbReference type="EMBL" id="KAL1583667.1"/>
    </source>
</evidence>
<dbReference type="CDD" id="cd00076">
    <property type="entry name" value="HFD_SF"/>
    <property type="match status" value="1"/>
</dbReference>
<keyword evidence="4" id="KW-0539">Nucleus</keyword>
<keyword evidence="2" id="KW-0805">Transcription regulation</keyword>
<name>A0AB34KI35_9PEZI</name>
<feature type="region of interest" description="Disordered" evidence="5">
    <location>
        <begin position="237"/>
        <end position="270"/>
    </location>
</feature>
<accession>A0AB34KI35</accession>
<evidence type="ECO:0000259" key="6">
    <source>
        <dbReference type="SMART" id="SM00576"/>
    </source>
</evidence>
<protein>
    <recommendedName>
        <fullName evidence="6">Bromodomain associated domain-containing protein</fullName>
    </recommendedName>
</protein>
<dbReference type="PANTHER" id="PTHR46338">
    <property type="entry name" value="TRANSCRIPTION INITIATION FACTOR TFIID SUBUNIT 8"/>
    <property type="match status" value="1"/>
</dbReference>
<comment type="subcellular location">
    <subcellularLocation>
        <location evidence="1">Nucleus</location>
    </subcellularLocation>
</comment>
<evidence type="ECO:0000256" key="3">
    <source>
        <dbReference type="ARBA" id="ARBA00023163"/>
    </source>
</evidence>
<dbReference type="SMART" id="SM00576">
    <property type="entry name" value="BTP"/>
    <property type="match status" value="1"/>
</dbReference>
<dbReference type="Pfam" id="PF07524">
    <property type="entry name" value="Bromo_TP"/>
    <property type="match status" value="1"/>
</dbReference>
<dbReference type="GO" id="GO:0046982">
    <property type="term" value="F:protein heterodimerization activity"/>
    <property type="evidence" value="ECO:0007669"/>
    <property type="project" value="InterPro"/>
</dbReference>
<dbReference type="GeneID" id="96009240"/>